<protein>
    <submittedName>
        <fullName evidence="2">Uncharacterized protein</fullName>
    </submittedName>
</protein>
<keyword evidence="1" id="KW-0472">Membrane</keyword>
<gene>
    <name evidence="2" type="ordered locus">TOL2_C03900</name>
</gene>
<dbReference type="EMBL" id="FO203503">
    <property type="protein sequence ID" value="CCK78560.1"/>
    <property type="molecule type" value="Genomic_DNA"/>
</dbReference>
<evidence type="ECO:0000313" key="2">
    <source>
        <dbReference type="EMBL" id="CCK78560.1"/>
    </source>
</evidence>
<dbReference type="STRING" id="651182.TOL2_C03900"/>
<dbReference type="KEGG" id="dto:TOL2_C03900"/>
<feature type="transmembrane region" description="Helical" evidence="1">
    <location>
        <begin position="128"/>
        <end position="148"/>
    </location>
</feature>
<sequence length="168" mass="19192">MVNKIPHPPGPMFKLLTILVAAYFILLPTNLYATQLHINSEGIITHQAGHLFFLFSMVTLIFTIKGKGLDKQKGWRLIQYSAFFFIVWNLDVIIAHFLDNQAYAVKIENLSLTRIKVVAQNNSALLAWLYYGLKLDHLLCVPAMILFYKGLSSLVSEHQQQMAKKERS</sequence>
<dbReference type="Proteomes" id="UP000007347">
    <property type="component" value="Chromosome"/>
</dbReference>
<dbReference type="AlphaFoldDB" id="K0NCY1"/>
<name>K0NCY1_DESTT</name>
<reference evidence="2 3" key="1">
    <citation type="journal article" date="2013" name="Environ. Microbiol.">
        <title>Complete genome, catabolic sub-proteomes and key-metabolites of Desulfobacula toluolica Tol2, a marine, aromatic compound-degrading, sulfate-reducing bacterium.</title>
        <authorList>
            <person name="Wohlbrand L."/>
            <person name="Jacob J.H."/>
            <person name="Kube M."/>
            <person name="Mussmann M."/>
            <person name="Jarling R."/>
            <person name="Beck A."/>
            <person name="Amann R."/>
            <person name="Wilkes H."/>
            <person name="Reinhardt R."/>
            <person name="Rabus R."/>
        </authorList>
    </citation>
    <scope>NUCLEOTIDE SEQUENCE [LARGE SCALE GENOMIC DNA]</scope>
    <source>
        <strain evidence="3">DSM 7467 / Tol2</strain>
    </source>
</reference>
<evidence type="ECO:0000313" key="3">
    <source>
        <dbReference type="Proteomes" id="UP000007347"/>
    </source>
</evidence>
<feature type="transmembrane region" description="Helical" evidence="1">
    <location>
        <begin position="43"/>
        <end position="65"/>
    </location>
</feature>
<proteinExistence type="predicted"/>
<keyword evidence="3" id="KW-1185">Reference proteome</keyword>
<dbReference type="PATRIC" id="fig|651182.5.peg.480"/>
<keyword evidence="1" id="KW-1133">Transmembrane helix</keyword>
<dbReference type="HOGENOM" id="CLU_139042_0_0_7"/>
<feature type="transmembrane region" description="Helical" evidence="1">
    <location>
        <begin position="77"/>
        <end position="98"/>
    </location>
</feature>
<keyword evidence="1" id="KW-0812">Transmembrane</keyword>
<evidence type="ECO:0000256" key="1">
    <source>
        <dbReference type="SAM" id="Phobius"/>
    </source>
</evidence>
<accession>K0NCY1</accession>
<dbReference type="RefSeq" id="WP_014955917.1">
    <property type="nucleotide sequence ID" value="NC_018645.1"/>
</dbReference>
<organism evidence="2 3">
    <name type="scientific">Desulfobacula toluolica (strain DSM 7467 / Tol2)</name>
    <dbReference type="NCBI Taxonomy" id="651182"/>
    <lineage>
        <taxon>Bacteria</taxon>
        <taxon>Pseudomonadati</taxon>
        <taxon>Thermodesulfobacteriota</taxon>
        <taxon>Desulfobacteria</taxon>
        <taxon>Desulfobacterales</taxon>
        <taxon>Desulfobacteraceae</taxon>
        <taxon>Desulfobacula</taxon>
    </lineage>
</organism>